<sequence>MVEVMVQTINIENPELILATSGESFHWARRFLGKKMGHDAARLYSFCRVLDDMADGDIQNGPEHLVEIQAKLNQEQWGEHPLLDQFSDMVDEYGLSTTVVSSLVEGLLDDQADEVLIADKSELIQYAYKVAGTVGLLMCDVLNTDEPRAKPHAVDLGIGMQLTNIARDVLEDAKMGRRYLPGSWVNNMTPQQIIEASKSPYSHEALMITEAVHRLLSLAEQYYASGRRGLAYLPARAHFSIGVAAKVYRQIGIQLLRTKDSWHGRRQVTSKSSKVFCTIRASMSLFRRFPHPRKSHNTSLHESLGSYKNQGGTWG</sequence>
<dbReference type="Gene3D" id="1.10.600.10">
    <property type="entry name" value="Farnesyl Diphosphate Synthase"/>
    <property type="match status" value="1"/>
</dbReference>
<keyword evidence="1" id="KW-0808">Transferase</keyword>
<dbReference type="PANTHER" id="PTHR31480">
    <property type="entry name" value="BIFUNCTIONAL LYCOPENE CYCLASE/PHYTOENE SYNTHASE"/>
    <property type="match status" value="1"/>
</dbReference>
<dbReference type="SUPFAM" id="SSF48576">
    <property type="entry name" value="Terpenoid synthases"/>
    <property type="match status" value="1"/>
</dbReference>
<evidence type="ECO:0000256" key="2">
    <source>
        <dbReference type="SAM" id="MobiDB-lite"/>
    </source>
</evidence>
<protein>
    <submittedName>
        <fullName evidence="3">CrtB phytoene synthase</fullName>
    </submittedName>
</protein>
<dbReference type="SFLD" id="SFLDS00005">
    <property type="entry name" value="Isoprenoid_Synthase_Type_I"/>
    <property type="match status" value="1"/>
</dbReference>
<reference evidence="3" key="1">
    <citation type="journal article" date="2007" name="Environ. Microbiol.">
        <title>Proteorhodopsin photosystem gene clusters exhibit co-evolutionary trends and shared ancestry among diverse marine microbial phyla.</title>
        <authorList>
            <person name="McCarren J."/>
            <person name="Delong E.F."/>
        </authorList>
    </citation>
    <scope>NUCLEOTIDE SEQUENCE</scope>
</reference>
<name>A4GI68_9BACT</name>
<dbReference type="Pfam" id="PF00494">
    <property type="entry name" value="SQS_PSY"/>
    <property type="match status" value="1"/>
</dbReference>
<gene>
    <name evidence="3" type="ORF">ALOHA_HF1029C11.0006</name>
</gene>
<organism evidence="3">
    <name type="scientific">uncultured marine bacterium HF10_29C11</name>
    <dbReference type="NCBI Taxonomy" id="415445"/>
    <lineage>
        <taxon>Bacteria</taxon>
        <taxon>environmental samples</taxon>
    </lineage>
</organism>
<dbReference type="InterPro" id="IPR044843">
    <property type="entry name" value="Trans_IPPS_bact-type"/>
</dbReference>
<dbReference type="InterPro" id="IPR002060">
    <property type="entry name" value="Squ/phyt_synthse"/>
</dbReference>
<evidence type="ECO:0000313" key="3">
    <source>
        <dbReference type="EMBL" id="ABL97779.1"/>
    </source>
</evidence>
<dbReference type="InterPro" id="IPR019845">
    <property type="entry name" value="Squalene/phytoene_synthase_CS"/>
</dbReference>
<dbReference type="EMBL" id="EF089401">
    <property type="protein sequence ID" value="ABL97779.1"/>
    <property type="molecule type" value="Genomic_DNA"/>
</dbReference>
<dbReference type="AlphaFoldDB" id="A4GI68"/>
<proteinExistence type="predicted"/>
<feature type="compositionally biased region" description="Polar residues" evidence="2">
    <location>
        <begin position="297"/>
        <end position="315"/>
    </location>
</feature>
<dbReference type="GO" id="GO:0008299">
    <property type="term" value="P:isoprenoid biosynthetic process"/>
    <property type="evidence" value="ECO:0007669"/>
    <property type="project" value="UniProtKB-ARBA"/>
</dbReference>
<evidence type="ECO:0000256" key="1">
    <source>
        <dbReference type="ARBA" id="ARBA00022679"/>
    </source>
</evidence>
<dbReference type="SFLD" id="SFLDG01212">
    <property type="entry name" value="Phytoene_synthase_like"/>
    <property type="match status" value="1"/>
</dbReference>
<dbReference type="SFLD" id="SFLDG01018">
    <property type="entry name" value="Squalene/Phytoene_Synthase_Lik"/>
    <property type="match status" value="1"/>
</dbReference>
<dbReference type="PROSITE" id="PS01044">
    <property type="entry name" value="SQUALEN_PHYTOEN_SYN_1"/>
    <property type="match status" value="1"/>
</dbReference>
<dbReference type="PROSITE" id="PS01045">
    <property type="entry name" value="SQUALEN_PHYTOEN_SYN_2"/>
    <property type="match status" value="1"/>
</dbReference>
<dbReference type="GO" id="GO:0004311">
    <property type="term" value="F:geranylgeranyl diphosphate synthase activity"/>
    <property type="evidence" value="ECO:0007669"/>
    <property type="project" value="InterPro"/>
</dbReference>
<accession>A4GI68</accession>
<feature type="region of interest" description="Disordered" evidence="2">
    <location>
        <begin position="293"/>
        <end position="315"/>
    </location>
</feature>
<dbReference type="InterPro" id="IPR008949">
    <property type="entry name" value="Isoprenoid_synthase_dom_sf"/>
</dbReference>